<sequence length="108" mass="12312">MLDEIAMFAVPWVIITAGFSMSLQVIFSSVGIPDFENIWNSFFFLFKGVFNAYDTYGYIILVTYCIISTILVGNLLIAIITNRYRSLVFLHDQGRDVDEAVQAKQQQD</sequence>
<accession>A0A250WQZ5</accession>
<dbReference type="AlphaFoldDB" id="A0A250WQZ5"/>
<keyword evidence="3" id="KW-1185">Reference proteome</keyword>
<dbReference type="EMBL" id="BEGY01000002">
    <property type="protein sequence ID" value="GAX73238.1"/>
    <property type="molecule type" value="Genomic_DNA"/>
</dbReference>
<organism evidence="2 3">
    <name type="scientific">Chlamydomonas eustigma</name>
    <dbReference type="NCBI Taxonomy" id="1157962"/>
    <lineage>
        <taxon>Eukaryota</taxon>
        <taxon>Viridiplantae</taxon>
        <taxon>Chlorophyta</taxon>
        <taxon>core chlorophytes</taxon>
        <taxon>Chlorophyceae</taxon>
        <taxon>CS clade</taxon>
        <taxon>Chlamydomonadales</taxon>
        <taxon>Chlamydomonadaceae</taxon>
        <taxon>Chlamydomonas</taxon>
    </lineage>
</organism>
<protein>
    <recommendedName>
        <fullName evidence="4">Ion transport domain-containing protein</fullName>
    </recommendedName>
</protein>
<feature type="transmembrane region" description="Helical" evidence="1">
    <location>
        <begin position="55"/>
        <end position="80"/>
    </location>
</feature>
<evidence type="ECO:0000256" key="1">
    <source>
        <dbReference type="SAM" id="Phobius"/>
    </source>
</evidence>
<keyword evidence="1" id="KW-0472">Membrane</keyword>
<keyword evidence="1" id="KW-1133">Transmembrane helix</keyword>
<name>A0A250WQZ5_9CHLO</name>
<dbReference type="Proteomes" id="UP000232323">
    <property type="component" value="Unassembled WGS sequence"/>
</dbReference>
<evidence type="ECO:0000313" key="3">
    <source>
        <dbReference type="Proteomes" id="UP000232323"/>
    </source>
</evidence>
<evidence type="ECO:0008006" key="4">
    <source>
        <dbReference type="Google" id="ProtNLM"/>
    </source>
</evidence>
<proteinExistence type="predicted"/>
<feature type="transmembrane region" description="Helical" evidence="1">
    <location>
        <begin position="12"/>
        <end position="35"/>
    </location>
</feature>
<keyword evidence="1" id="KW-0812">Transmembrane</keyword>
<evidence type="ECO:0000313" key="2">
    <source>
        <dbReference type="EMBL" id="GAX73238.1"/>
    </source>
</evidence>
<reference evidence="2 3" key="1">
    <citation type="submission" date="2017-08" db="EMBL/GenBank/DDBJ databases">
        <title>Acidophilic green algal genome provides insights into adaptation to an acidic environment.</title>
        <authorList>
            <person name="Hirooka S."/>
            <person name="Hirose Y."/>
            <person name="Kanesaki Y."/>
            <person name="Higuchi S."/>
            <person name="Fujiwara T."/>
            <person name="Onuma R."/>
            <person name="Era A."/>
            <person name="Ohbayashi R."/>
            <person name="Uzuka A."/>
            <person name="Nozaki H."/>
            <person name="Yoshikawa H."/>
            <person name="Miyagishima S.Y."/>
        </authorList>
    </citation>
    <scope>NUCLEOTIDE SEQUENCE [LARGE SCALE GENOMIC DNA]</scope>
    <source>
        <strain evidence="2 3">NIES-2499</strain>
    </source>
</reference>
<gene>
    <name evidence="2" type="ORF">CEUSTIGMA_g692.t1</name>
</gene>
<comment type="caution">
    <text evidence="2">The sequence shown here is derived from an EMBL/GenBank/DDBJ whole genome shotgun (WGS) entry which is preliminary data.</text>
</comment>